<dbReference type="SMART" id="SM00484">
    <property type="entry name" value="XPGI"/>
    <property type="match status" value="1"/>
</dbReference>
<dbReference type="Pfam" id="PF00752">
    <property type="entry name" value="XPG_N"/>
    <property type="match status" value="1"/>
</dbReference>
<dbReference type="InterPro" id="IPR006084">
    <property type="entry name" value="XPG/Rad2"/>
</dbReference>
<feature type="compositionally biased region" description="Acidic residues" evidence="6">
    <location>
        <begin position="583"/>
        <end position="593"/>
    </location>
</feature>
<keyword evidence="3" id="KW-0479">Metal-binding</keyword>
<evidence type="ECO:0000256" key="1">
    <source>
        <dbReference type="ARBA" id="ARBA00001946"/>
    </source>
</evidence>
<dbReference type="InterPro" id="IPR006086">
    <property type="entry name" value="XPG-I_dom"/>
</dbReference>
<dbReference type="Gene3D" id="3.40.50.1010">
    <property type="entry name" value="5'-nuclease"/>
    <property type="match status" value="1"/>
</dbReference>
<organism evidence="7">
    <name type="scientific">Cyprideis torosa</name>
    <dbReference type="NCBI Taxonomy" id="163714"/>
    <lineage>
        <taxon>Eukaryota</taxon>
        <taxon>Metazoa</taxon>
        <taxon>Ecdysozoa</taxon>
        <taxon>Arthropoda</taxon>
        <taxon>Crustacea</taxon>
        <taxon>Oligostraca</taxon>
        <taxon>Ostracoda</taxon>
        <taxon>Podocopa</taxon>
        <taxon>Podocopida</taxon>
        <taxon>Cytherocopina</taxon>
        <taxon>Cytheroidea</taxon>
        <taxon>Cytherideidae</taxon>
        <taxon>Cyprideis</taxon>
    </lineage>
</organism>
<dbReference type="OrthoDB" id="2959108at2759"/>
<dbReference type="InterPro" id="IPR008918">
    <property type="entry name" value="HhH2"/>
</dbReference>
<evidence type="ECO:0000256" key="4">
    <source>
        <dbReference type="ARBA" id="ARBA00022801"/>
    </source>
</evidence>
<proteinExistence type="predicted"/>
<dbReference type="Pfam" id="PF00867">
    <property type="entry name" value="XPG_I"/>
    <property type="match status" value="1"/>
</dbReference>
<evidence type="ECO:0000256" key="6">
    <source>
        <dbReference type="SAM" id="MobiDB-lite"/>
    </source>
</evidence>
<dbReference type="SMART" id="SM00279">
    <property type="entry name" value="HhH2"/>
    <property type="match status" value="1"/>
</dbReference>
<feature type="region of interest" description="Disordered" evidence="6">
    <location>
        <begin position="488"/>
        <end position="531"/>
    </location>
</feature>
<dbReference type="GO" id="GO:0046872">
    <property type="term" value="F:metal ion binding"/>
    <property type="evidence" value="ECO:0007669"/>
    <property type="project" value="UniProtKB-KW"/>
</dbReference>
<keyword evidence="4" id="KW-0378">Hydrolase</keyword>
<sequence length="748" mass="82522">MGVKDLWNIISPLNDQVPLWSFKGEAIAIDLSVWICECQGWQSGDFLKPHIRNLFFRTKALLEAGIMPVFCIEGKAPELKYATINARLRSQGKGVSCASNRKGSRPNLRGKLNECVRVLDVLGVPWVQAKGEAEALAAQLNRSGLVSAVVSQDADTFLYGAQKVLRNFTVDQLSPRAEAVSSLDIEQKLGLSRTDLIALGLLLGCDFYPGVPGVGIEKALKLIQSPGWKGNALQRLSAWLASPLPSLPVAPSVPHCGVCGHPGSKRGHKDSGCGMCGSSVGCEVKTPDTLCTCVWHENYRSQETLRLELWIRERAPLDFPPLNVIDEFLSPEDSRAPLPRGFQWKRPALEPAIIKERRLGGVACVELTWVFGGSVRSTVERLEHVHGAWPELVEEWRQAKEAKKKEKKKGRTKKKKENGGERMEEENGETGVKCHWVARAKGGRKRVLPPMEGVEEILRPVEEGVKDGSRVPEQSLSSLLTDSWSEAIGQSWQTPPAASEGAVPPKGFQQEDEDDRASVSSASSQVEDVEWRREMDDRVVMRDVDCWRQRTLRHSQDMFTSLLASPDDTDDDMGATAGTGGEEGGEHDDSVMEDLDVSELVDELLGVSIHEEDCLRPTRGRRQRPGGPIRPDFRLTSTPIRPDFRGLLASAPGRGGKLQKRKSTEDKQQKGVCTLPPRSPLGDSLKLSPSSQAPQRKKPATRVSRGRGTSLLFGPRPPGTLDPLECSLLESELMLPLSQRLQNRWYQV</sequence>
<dbReference type="EMBL" id="OB660666">
    <property type="protein sequence ID" value="CAD7225802.1"/>
    <property type="molecule type" value="Genomic_DNA"/>
</dbReference>
<protein>
    <submittedName>
        <fullName evidence="7">Uncharacterized protein</fullName>
    </submittedName>
</protein>
<dbReference type="SMART" id="SM00485">
    <property type="entry name" value="XPGN"/>
    <property type="match status" value="1"/>
</dbReference>
<dbReference type="SUPFAM" id="SSF88723">
    <property type="entry name" value="PIN domain-like"/>
    <property type="match status" value="1"/>
</dbReference>
<dbReference type="PRINTS" id="PR00853">
    <property type="entry name" value="XPGRADSUPER"/>
</dbReference>
<dbReference type="SUPFAM" id="SSF47807">
    <property type="entry name" value="5' to 3' exonuclease, C-terminal subdomain"/>
    <property type="match status" value="1"/>
</dbReference>
<feature type="region of interest" description="Disordered" evidence="6">
    <location>
        <begin position="562"/>
        <end position="593"/>
    </location>
</feature>
<dbReference type="PANTHER" id="PTHR11081">
    <property type="entry name" value="FLAP ENDONUCLEASE FAMILY MEMBER"/>
    <property type="match status" value="1"/>
</dbReference>
<dbReference type="AlphaFoldDB" id="A0A7R8W7J2"/>
<keyword evidence="2" id="KW-0540">Nuclease</keyword>
<feature type="region of interest" description="Disordered" evidence="6">
    <location>
        <begin position="615"/>
        <end position="719"/>
    </location>
</feature>
<dbReference type="PANTHER" id="PTHR11081:SF59">
    <property type="entry name" value="FI23547P1"/>
    <property type="match status" value="1"/>
</dbReference>
<dbReference type="CDD" id="cd09869">
    <property type="entry name" value="PIN_GEN1"/>
    <property type="match status" value="1"/>
</dbReference>
<dbReference type="GO" id="GO:0017108">
    <property type="term" value="F:5'-flap endonuclease activity"/>
    <property type="evidence" value="ECO:0007669"/>
    <property type="project" value="TreeGrafter"/>
</dbReference>
<dbReference type="GO" id="GO:0003677">
    <property type="term" value="F:DNA binding"/>
    <property type="evidence" value="ECO:0007669"/>
    <property type="project" value="InterPro"/>
</dbReference>
<evidence type="ECO:0000256" key="3">
    <source>
        <dbReference type="ARBA" id="ARBA00022723"/>
    </source>
</evidence>
<reference evidence="7" key="1">
    <citation type="submission" date="2020-11" db="EMBL/GenBank/DDBJ databases">
        <authorList>
            <person name="Tran Van P."/>
        </authorList>
    </citation>
    <scope>NUCLEOTIDE SEQUENCE</scope>
</reference>
<accession>A0A7R8W7J2</accession>
<dbReference type="Gene3D" id="1.10.150.20">
    <property type="entry name" value="5' to 3' exonuclease, C-terminal subdomain"/>
    <property type="match status" value="1"/>
</dbReference>
<dbReference type="InterPro" id="IPR036279">
    <property type="entry name" value="5-3_exonuclease_C_sf"/>
</dbReference>
<evidence type="ECO:0000256" key="2">
    <source>
        <dbReference type="ARBA" id="ARBA00022722"/>
    </source>
</evidence>
<evidence type="ECO:0000256" key="5">
    <source>
        <dbReference type="ARBA" id="ARBA00022842"/>
    </source>
</evidence>
<gene>
    <name evidence="7" type="ORF">CTOB1V02_LOCUS3734</name>
</gene>
<keyword evidence="5" id="KW-0460">Magnesium</keyword>
<comment type="cofactor">
    <cofactor evidence="1">
        <name>Mg(2+)</name>
        <dbReference type="ChEBI" id="CHEBI:18420"/>
    </cofactor>
</comment>
<name>A0A7R8W7J2_9CRUS</name>
<dbReference type="InterPro" id="IPR006085">
    <property type="entry name" value="XPG_DNA_repair_N"/>
</dbReference>
<feature type="region of interest" description="Disordered" evidence="6">
    <location>
        <begin position="402"/>
        <end position="427"/>
    </location>
</feature>
<dbReference type="InterPro" id="IPR029060">
    <property type="entry name" value="PIN-like_dom_sf"/>
</dbReference>
<evidence type="ECO:0000313" key="7">
    <source>
        <dbReference type="EMBL" id="CAD7225802.1"/>
    </source>
</evidence>
<feature type="compositionally biased region" description="Basic residues" evidence="6">
    <location>
        <begin position="405"/>
        <end position="416"/>
    </location>
</feature>